<reference evidence="1 2" key="1">
    <citation type="journal article" date="2008" name="Appl. Environ. Microbiol.">
        <title>Genome of the epsilonproteobacterial chemolithoautotroph Sulfurimonas denitrificans.</title>
        <authorList>
            <person name="Sievert S.M."/>
            <person name="Scott K.M."/>
            <person name="Klotz M.G."/>
            <person name="Chain P.S.G."/>
            <person name="Hauser L.J."/>
            <person name="Hemp J."/>
            <person name="Huegler M."/>
            <person name="Land M."/>
            <person name="Lapidus A."/>
            <person name="Larimer F.W."/>
            <person name="Lucas S."/>
            <person name="Malfatti S.A."/>
            <person name="Meyer F."/>
            <person name="Paulsen I.T."/>
            <person name="Ren Q."/>
            <person name="Simon J."/>
            <person name="Bailey K."/>
            <person name="Diaz E."/>
            <person name="Fitzpatrick K.A."/>
            <person name="Glover B."/>
            <person name="Gwatney N."/>
            <person name="Korajkic A."/>
            <person name="Long A."/>
            <person name="Mobberley J.M."/>
            <person name="Pantry S.N."/>
            <person name="Pazder G."/>
            <person name="Peterson S."/>
            <person name="Quintanilla J.D."/>
            <person name="Sprinkle R."/>
            <person name="Stephens J."/>
            <person name="Thomas P."/>
            <person name="Vaughn R."/>
            <person name="Weber M.J."/>
            <person name="Wooten L.L."/>
        </authorList>
    </citation>
    <scope>NUCLEOTIDE SEQUENCE [LARGE SCALE GENOMIC DNA]</scope>
    <source>
        <strain evidence="2">ATCC 33889 / DSM 1251</strain>
    </source>
</reference>
<name>Q30RY0_SULDN</name>
<dbReference type="AlphaFoldDB" id="Q30RY0"/>
<evidence type="ECO:0000313" key="2">
    <source>
        <dbReference type="Proteomes" id="UP000002714"/>
    </source>
</evidence>
<dbReference type="Proteomes" id="UP000002714">
    <property type="component" value="Chromosome"/>
</dbReference>
<organism evidence="1 2">
    <name type="scientific">Sulfurimonas denitrificans (strain ATCC 33889 / DSM 1251)</name>
    <name type="common">Thiomicrospira denitrificans (strain ATCC 33889 / DSM 1251)</name>
    <dbReference type="NCBI Taxonomy" id="326298"/>
    <lineage>
        <taxon>Bacteria</taxon>
        <taxon>Pseudomonadati</taxon>
        <taxon>Campylobacterota</taxon>
        <taxon>Epsilonproteobacteria</taxon>
        <taxon>Campylobacterales</taxon>
        <taxon>Sulfurimonadaceae</taxon>
        <taxon>Sulfurimonas</taxon>
    </lineage>
</organism>
<dbReference type="HOGENOM" id="CLU_2482136_0_0_7"/>
<sequence length="87" mass="9325">MNLADGVLIIDAKSSNDSLNTLAKDILQNISEIKEVVVDDTLGVESSALFSLLVSIRKTAPHVKINFLDKPSIHVEGIGIVSLNIRG</sequence>
<proteinExistence type="predicted"/>
<gene>
    <name evidence="1" type="ordered locus">Suden_0973</name>
</gene>
<dbReference type="STRING" id="326298.Suden_0973"/>
<dbReference type="EMBL" id="CP000153">
    <property type="protein sequence ID" value="ABB44251.1"/>
    <property type="molecule type" value="Genomic_DNA"/>
</dbReference>
<dbReference type="RefSeq" id="WP_011372603.1">
    <property type="nucleotide sequence ID" value="NC_007575.1"/>
</dbReference>
<protein>
    <recommendedName>
        <fullName evidence="3">STAS domain-containing protein</fullName>
    </recommendedName>
</protein>
<keyword evidence="2" id="KW-1185">Reference proteome</keyword>
<evidence type="ECO:0008006" key="3">
    <source>
        <dbReference type="Google" id="ProtNLM"/>
    </source>
</evidence>
<dbReference type="KEGG" id="tdn:Suden_0973"/>
<accession>Q30RY0</accession>
<evidence type="ECO:0000313" key="1">
    <source>
        <dbReference type="EMBL" id="ABB44251.1"/>
    </source>
</evidence>